<dbReference type="PANTHER" id="PTHR13947:SF37">
    <property type="entry name" value="LD18367P"/>
    <property type="match status" value="1"/>
</dbReference>
<sequence>MIKDMQIRAAQAADIPAIEAVLERCGLPAGDVALLVDQFHVAVLEARVVGCACAERFGDTAMIRSVAVLHECRDQGIATHLVRAAMMRARANGSRRAVLLTSSCPDYFARYGFSLVQASHLPAEVRDSEAFRRQSSGSALCMCAQLD</sequence>
<accession>A0A316F3A4</accession>
<dbReference type="InterPro" id="IPR050769">
    <property type="entry name" value="NAT_camello-type"/>
</dbReference>
<dbReference type="EMBL" id="QGGT01000001">
    <property type="protein sequence ID" value="PWK38722.1"/>
    <property type="molecule type" value="Genomic_DNA"/>
</dbReference>
<dbReference type="GeneID" id="98338857"/>
<protein>
    <submittedName>
        <fullName evidence="2">Amino-acid N-acetyltransferase</fullName>
    </submittedName>
</protein>
<dbReference type="PANTHER" id="PTHR13947">
    <property type="entry name" value="GNAT FAMILY N-ACETYLTRANSFERASE"/>
    <property type="match status" value="1"/>
</dbReference>
<dbReference type="GO" id="GO:0008080">
    <property type="term" value="F:N-acetyltransferase activity"/>
    <property type="evidence" value="ECO:0007669"/>
    <property type="project" value="InterPro"/>
</dbReference>
<organism evidence="2 3">
    <name type="scientific">Cupriavidus plantarum</name>
    <dbReference type="NCBI Taxonomy" id="942865"/>
    <lineage>
        <taxon>Bacteria</taxon>
        <taxon>Pseudomonadati</taxon>
        <taxon>Pseudomonadota</taxon>
        <taxon>Betaproteobacteria</taxon>
        <taxon>Burkholderiales</taxon>
        <taxon>Burkholderiaceae</taxon>
        <taxon>Cupriavidus</taxon>
    </lineage>
</organism>
<dbReference type="CDD" id="cd04301">
    <property type="entry name" value="NAT_SF"/>
    <property type="match status" value="1"/>
</dbReference>
<dbReference type="OrthoDB" id="8927617at2"/>
<name>A0A316F3A4_9BURK</name>
<dbReference type="Proteomes" id="UP000245754">
    <property type="component" value="Unassembled WGS sequence"/>
</dbReference>
<evidence type="ECO:0000313" key="3">
    <source>
        <dbReference type="Proteomes" id="UP000245754"/>
    </source>
</evidence>
<dbReference type="RefSeq" id="WP_109582284.1">
    <property type="nucleotide sequence ID" value="NZ_CAJPUX010000001.1"/>
</dbReference>
<comment type="caution">
    <text evidence="2">The sequence shown here is derived from an EMBL/GenBank/DDBJ whole genome shotgun (WGS) entry which is preliminary data.</text>
</comment>
<dbReference type="InterPro" id="IPR000182">
    <property type="entry name" value="GNAT_dom"/>
</dbReference>
<dbReference type="Gene3D" id="3.40.630.30">
    <property type="match status" value="1"/>
</dbReference>
<dbReference type="Pfam" id="PF00583">
    <property type="entry name" value="Acetyltransf_1"/>
    <property type="match status" value="1"/>
</dbReference>
<reference evidence="2 3" key="1">
    <citation type="submission" date="2018-05" db="EMBL/GenBank/DDBJ databases">
        <title>Genomic Encyclopedia of Type Strains, Phase IV (KMG-V): Genome sequencing to study the core and pangenomes of soil and plant-associated prokaryotes.</title>
        <authorList>
            <person name="Whitman W."/>
        </authorList>
    </citation>
    <scope>NUCLEOTIDE SEQUENCE [LARGE SCALE GENOMIC DNA]</scope>
    <source>
        <strain evidence="2 3">SLV-132</strain>
    </source>
</reference>
<proteinExistence type="predicted"/>
<evidence type="ECO:0000256" key="1">
    <source>
        <dbReference type="ARBA" id="ARBA00022679"/>
    </source>
</evidence>
<dbReference type="InterPro" id="IPR016181">
    <property type="entry name" value="Acyl_CoA_acyltransferase"/>
</dbReference>
<dbReference type="SUPFAM" id="SSF55729">
    <property type="entry name" value="Acyl-CoA N-acyltransferases (Nat)"/>
    <property type="match status" value="1"/>
</dbReference>
<keyword evidence="1 2" id="KW-0808">Transferase</keyword>
<gene>
    <name evidence="2" type="ORF">C7419_1012621</name>
</gene>
<keyword evidence="3" id="KW-1185">Reference proteome</keyword>
<dbReference type="PROSITE" id="PS51186">
    <property type="entry name" value="GNAT"/>
    <property type="match status" value="1"/>
</dbReference>
<evidence type="ECO:0000313" key="2">
    <source>
        <dbReference type="EMBL" id="PWK38722.1"/>
    </source>
</evidence>
<dbReference type="AlphaFoldDB" id="A0A316F3A4"/>